<sequence>MEPRMVWTQPTSETEHKNIVKVSHNLTNKCLDHEEQMIPLIVHQVNCQTIRDITQHRKESINSQAVIDDQIEVMVTRASSAINLVQYNFKSMKSKLPQTKIRFWKLRDILQLDGLQEALAVTNLVVQIHSSITCFKIDGHESAEVGRLKRENVRCSPEWQGQKGDWRKDCVWVQENDEMENSRDFTVGRRMGRLELILTVEDPELFRPRNPTGLPNEIHGMLEVEEPPPSQADAGRRRKLTNRRFYSLEHVVRNAHVIPKYHSSTPGQRTVYYINNYIGWDQYNTIYHPNFRTLARKQAATWVRKSRAAHSSVD</sequence>
<comment type="caution">
    <text evidence="1">The sequence shown here is derived from an EMBL/GenBank/DDBJ whole genome shotgun (WGS) entry which is preliminary data.</text>
</comment>
<dbReference type="VEuPathDB" id="FungiDB:ACJ73_01036"/>
<protein>
    <submittedName>
        <fullName evidence="1">Uncharacterized protein</fullName>
    </submittedName>
</protein>
<dbReference type="OrthoDB" id="5293665at2759"/>
<keyword evidence="2" id="KW-1185">Reference proteome</keyword>
<evidence type="ECO:0000313" key="1">
    <source>
        <dbReference type="EMBL" id="OJD27578.1"/>
    </source>
</evidence>
<organism evidence="1 2">
    <name type="scientific">Blastomyces percursus</name>
    <dbReference type="NCBI Taxonomy" id="1658174"/>
    <lineage>
        <taxon>Eukaryota</taxon>
        <taxon>Fungi</taxon>
        <taxon>Dikarya</taxon>
        <taxon>Ascomycota</taxon>
        <taxon>Pezizomycotina</taxon>
        <taxon>Eurotiomycetes</taxon>
        <taxon>Eurotiomycetidae</taxon>
        <taxon>Onygenales</taxon>
        <taxon>Ajellomycetaceae</taxon>
        <taxon>Blastomyces</taxon>
    </lineage>
</organism>
<evidence type="ECO:0000313" key="2">
    <source>
        <dbReference type="Proteomes" id="UP000242791"/>
    </source>
</evidence>
<gene>
    <name evidence="1" type="ORF">ACJ73_01036</name>
</gene>
<reference evidence="1 2" key="1">
    <citation type="submission" date="2015-08" db="EMBL/GenBank/DDBJ databases">
        <title>Emmonsia species relationships and genome sequence.</title>
        <authorList>
            <person name="Cuomo C.A."/>
            <person name="Schwartz I.S."/>
            <person name="Kenyon C."/>
            <person name="De Hoog G.S."/>
            <person name="Govender N.P."/>
            <person name="Botha A."/>
            <person name="Moreno L."/>
            <person name="De Vries M."/>
            <person name="Munoz J.F."/>
            <person name="Stielow J.B."/>
        </authorList>
    </citation>
    <scope>NUCLEOTIDE SEQUENCE [LARGE SCALE GENOMIC DNA]</scope>
    <source>
        <strain evidence="1 2">EI222</strain>
    </source>
</reference>
<dbReference type="EMBL" id="LGTZ01000085">
    <property type="protein sequence ID" value="OJD27578.1"/>
    <property type="molecule type" value="Genomic_DNA"/>
</dbReference>
<dbReference type="Proteomes" id="UP000242791">
    <property type="component" value="Unassembled WGS sequence"/>
</dbReference>
<dbReference type="AlphaFoldDB" id="A0A1J9QHK5"/>
<accession>A0A1J9QHK5</accession>
<proteinExistence type="predicted"/>
<name>A0A1J9QHK5_9EURO</name>